<dbReference type="InterPro" id="IPR010071">
    <property type="entry name" value="AA_adenyl_dom"/>
</dbReference>
<dbReference type="InterPro" id="IPR029058">
    <property type="entry name" value="AB_hydrolase_fold"/>
</dbReference>
<dbReference type="Pfam" id="PF00501">
    <property type="entry name" value="AMP-binding"/>
    <property type="match status" value="1"/>
</dbReference>
<dbReference type="Gene3D" id="3.40.50.1820">
    <property type="entry name" value="alpha/beta hydrolase"/>
    <property type="match status" value="1"/>
</dbReference>
<sequence>MTTGYRLSHRQQSLLRSAAGAPLRPATITISVAAPAGPARLRAAVHSVAARHEVLRTRFQVRPDTGAPIQTVTAEPDVQWQVLGPIDEPDGSVDDLIAGVLEHPYGETGQPTVGATLLTGTGGSGLLVLAMSALAVDAASAAVLVADLRRAFHGEAFDDEVVQYAQFSEWQHENADGTADDGAAYWRRVFGEVANPPGLPLARERANGQAGVRRRALDADLDKAVRALADVERTTPETVVFAGWATALLRLNGTSELTVWRTLDGRADEELRTAVGPFAATVPSTFSVRARTRFSDVLAQAQHTTAENERWLDRLGPEANGALGFGFDVIDPPAPAGGFALTQVTVLGPSFPVALRFFRAGPPHLELRHGPDLRPEDADVLLDQVVAVLADGCAEPSRDLAGLSLLTAAERERMAEANAAAAASGQSFPEMFAKQVRATPERNAAVHGDRALTYAELGRSSDRIAAALRARGIGRGAVCAFWHRHGIGVLEGLLGVLKAGAAYVVLDPQWPYDRIAEVLRDCAPAVLLTEKALVPDPGAAPIPVVRLDIDVDTELGTVVSGPGVGPDDLAYLVYTSGSTGAPKGVCVTHRGLANYLAWAADAYPVSGDRPALAHSVPVYDMAVTTLFAPLLRGGSIRFTEAEGLDGIVRALDDGELGLLKLTPTHLRLLPRLVGDRASRLADAVVLGGEALSEDVVAQWRPAPLLVNEYGPSETVVGCAFYDCSAPSGAESVPIGKPIAGTRLYVLDERMQRVPMGVPGELYVGGAGVARGYHGEPALTAERFVPDSFGDEPGTRLYRTGDIVRQLTTGDLVCCGRIDDQEQVNGFRVEPAEIEAALATHHAVRSAAVGVRRDGDDLAQLVACVVPEGRAPHPDELRRHLRGTLPQHLIPAVLAAVDELPLTASGKLDRKAVPRLAESLRPRRSAPLPPRTEVEQTVLRVWQEVLADPWVDVGSNFFDAGGTSFLLLDVAVRLEAELGVEVPVLTLLEHPTVAAAAQQLTASGEDDSAPAEDRVAKQRAAMARMRQRRVGQDGA</sequence>
<dbReference type="InterPro" id="IPR023213">
    <property type="entry name" value="CAT-like_dom_sf"/>
</dbReference>
<dbReference type="GO" id="GO:0043041">
    <property type="term" value="P:amino acid activation for nonribosomal peptide biosynthetic process"/>
    <property type="evidence" value="ECO:0007669"/>
    <property type="project" value="TreeGrafter"/>
</dbReference>
<dbReference type="NCBIfam" id="TIGR01733">
    <property type="entry name" value="AA-adenyl-dom"/>
    <property type="match status" value="1"/>
</dbReference>
<dbReference type="GO" id="GO:0031177">
    <property type="term" value="F:phosphopantetheine binding"/>
    <property type="evidence" value="ECO:0007669"/>
    <property type="project" value="InterPro"/>
</dbReference>
<name>A0A7W3VRB5_9PSEU</name>
<gene>
    <name evidence="6" type="ORF">H4281_01310</name>
</gene>
<dbReference type="Gene3D" id="3.30.300.30">
    <property type="match status" value="1"/>
</dbReference>
<dbReference type="CDD" id="cd05930">
    <property type="entry name" value="A_NRPS"/>
    <property type="match status" value="1"/>
</dbReference>
<dbReference type="Gene3D" id="3.30.559.30">
    <property type="entry name" value="Nonribosomal peptide synthetase, condensation domain"/>
    <property type="match status" value="1"/>
</dbReference>
<dbReference type="FunFam" id="2.30.38.10:FF:000001">
    <property type="entry name" value="Non-ribosomal peptide synthetase PvdI"/>
    <property type="match status" value="1"/>
</dbReference>
<comment type="cofactor">
    <cofactor evidence="1">
        <name>pantetheine 4'-phosphate</name>
        <dbReference type="ChEBI" id="CHEBI:47942"/>
    </cofactor>
</comment>
<accession>A0A7W3VRB5</accession>
<dbReference type="InterPro" id="IPR025110">
    <property type="entry name" value="AMP-bd_C"/>
</dbReference>
<dbReference type="EMBL" id="JACGZW010000001">
    <property type="protein sequence ID" value="MBB1151761.1"/>
    <property type="molecule type" value="Genomic_DNA"/>
</dbReference>
<dbReference type="GO" id="GO:0003824">
    <property type="term" value="F:catalytic activity"/>
    <property type="evidence" value="ECO:0007669"/>
    <property type="project" value="InterPro"/>
</dbReference>
<dbReference type="SMART" id="SM00823">
    <property type="entry name" value="PKS_PP"/>
    <property type="match status" value="1"/>
</dbReference>
<evidence type="ECO:0000313" key="7">
    <source>
        <dbReference type="Proteomes" id="UP000526734"/>
    </source>
</evidence>
<dbReference type="GO" id="GO:0044550">
    <property type="term" value="P:secondary metabolite biosynthetic process"/>
    <property type="evidence" value="ECO:0007669"/>
    <property type="project" value="TreeGrafter"/>
</dbReference>
<organism evidence="6 7">
    <name type="scientific">Amycolatopsis dendrobii</name>
    <dbReference type="NCBI Taxonomy" id="2760662"/>
    <lineage>
        <taxon>Bacteria</taxon>
        <taxon>Bacillati</taxon>
        <taxon>Actinomycetota</taxon>
        <taxon>Actinomycetes</taxon>
        <taxon>Pseudonocardiales</taxon>
        <taxon>Pseudonocardiaceae</taxon>
        <taxon>Amycolatopsis</taxon>
    </lineage>
</organism>
<dbReference type="AlphaFoldDB" id="A0A7W3VRB5"/>
<dbReference type="SUPFAM" id="SSF56801">
    <property type="entry name" value="Acetyl-CoA synthetase-like"/>
    <property type="match status" value="1"/>
</dbReference>
<dbReference type="Pfam" id="PF13193">
    <property type="entry name" value="AMP-binding_C"/>
    <property type="match status" value="1"/>
</dbReference>
<evidence type="ECO:0000256" key="3">
    <source>
        <dbReference type="ARBA" id="ARBA00022553"/>
    </source>
</evidence>
<dbReference type="PROSITE" id="PS00455">
    <property type="entry name" value="AMP_BINDING"/>
    <property type="match status" value="1"/>
</dbReference>
<evidence type="ECO:0000256" key="4">
    <source>
        <dbReference type="SAM" id="MobiDB-lite"/>
    </source>
</evidence>
<evidence type="ECO:0000259" key="5">
    <source>
        <dbReference type="PROSITE" id="PS50075"/>
    </source>
</evidence>
<dbReference type="Gene3D" id="2.30.38.10">
    <property type="entry name" value="Luciferase, Domain 3"/>
    <property type="match status" value="1"/>
</dbReference>
<dbReference type="RefSeq" id="WP_182889002.1">
    <property type="nucleotide sequence ID" value="NZ_JACGZW010000001.1"/>
</dbReference>
<keyword evidence="2" id="KW-0596">Phosphopantetheine</keyword>
<dbReference type="InterPro" id="IPR009081">
    <property type="entry name" value="PP-bd_ACP"/>
</dbReference>
<dbReference type="InterPro" id="IPR000873">
    <property type="entry name" value="AMP-dep_synth/lig_dom"/>
</dbReference>
<keyword evidence="7" id="KW-1185">Reference proteome</keyword>
<feature type="region of interest" description="Disordered" evidence="4">
    <location>
        <begin position="1000"/>
        <end position="1034"/>
    </location>
</feature>
<reference evidence="6 7" key="1">
    <citation type="submission" date="2020-08" db="EMBL/GenBank/DDBJ databases">
        <title>Amycolatopsis sp. nov. DR6-1 isolated from Dendrobium heterocarpum.</title>
        <authorList>
            <person name="Tedsree N."/>
            <person name="Kuncharoen N."/>
            <person name="Likhitwitayawuid K."/>
            <person name="Tanasupawat S."/>
        </authorList>
    </citation>
    <scope>NUCLEOTIDE SEQUENCE [LARGE SCALE GENOMIC DNA]</scope>
    <source>
        <strain evidence="6 7">DR6-1</strain>
    </source>
</reference>
<dbReference type="Gene3D" id="3.40.50.980">
    <property type="match status" value="2"/>
</dbReference>
<dbReference type="GO" id="GO:0008610">
    <property type="term" value="P:lipid biosynthetic process"/>
    <property type="evidence" value="ECO:0007669"/>
    <property type="project" value="UniProtKB-ARBA"/>
</dbReference>
<dbReference type="SUPFAM" id="SSF52777">
    <property type="entry name" value="CoA-dependent acyltransferases"/>
    <property type="match status" value="2"/>
</dbReference>
<dbReference type="Pfam" id="PF00668">
    <property type="entry name" value="Condensation"/>
    <property type="match status" value="1"/>
</dbReference>
<keyword evidence="3" id="KW-0597">Phosphoprotein</keyword>
<dbReference type="InterPro" id="IPR036736">
    <property type="entry name" value="ACP-like_sf"/>
</dbReference>
<dbReference type="PROSITE" id="PS50075">
    <property type="entry name" value="CARRIER"/>
    <property type="match status" value="1"/>
</dbReference>
<dbReference type="Proteomes" id="UP000526734">
    <property type="component" value="Unassembled WGS sequence"/>
</dbReference>
<evidence type="ECO:0000256" key="1">
    <source>
        <dbReference type="ARBA" id="ARBA00001957"/>
    </source>
</evidence>
<protein>
    <submittedName>
        <fullName evidence="6">Amino acid adenylation domain-containing protein</fullName>
    </submittedName>
</protein>
<dbReference type="InterPro" id="IPR020845">
    <property type="entry name" value="AMP-binding_CS"/>
</dbReference>
<dbReference type="PANTHER" id="PTHR45527:SF1">
    <property type="entry name" value="FATTY ACID SYNTHASE"/>
    <property type="match status" value="1"/>
</dbReference>
<dbReference type="InterPro" id="IPR001242">
    <property type="entry name" value="Condensation_dom"/>
</dbReference>
<feature type="domain" description="Carrier" evidence="5">
    <location>
        <begin position="928"/>
        <end position="1003"/>
    </location>
</feature>
<dbReference type="PANTHER" id="PTHR45527">
    <property type="entry name" value="NONRIBOSOMAL PEPTIDE SYNTHETASE"/>
    <property type="match status" value="1"/>
</dbReference>
<dbReference type="SUPFAM" id="SSF47336">
    <property type="entry name" value="ACP-like"/>
    <property type="match status" value="1"/>
</dbReference>
<dbReference type="InterPro" id="IPR045851">
    <property type="entry name" value="AMP-bd_C_sf"/>
</dbReference>
<proteinExistence type="predicted"/>
<evidence type="ECO:0000313" key="6">
    <source>
        <dbReference type="EMBL" id="MBB1151761.1"/>
    </source>
</evidence>
<dbReference type="InterPro" id="IPR020806">
    <property type="entry name" value="PKS_PP-bd"/>
</dbReference>
<dbReference type="Gene3D" id="3.30.559.10">
    <property type="entry name" value="Chloramphenicol acetyltransferase-like domain"/>
    <property type="match status" value="1"/>
</dbReference>
<dbReference type="GO" id="GO:0005737">
    <property type="term" value="C:cytoplasm"/>
    <property type="evidence" value="ECO:0007669"/>
    <property type="project" value="TreeGrafter"/>
</dbReference>
<dbReference type="Pfam" id="PF00550">
    <property type="entry name" value="PP-binding"/>
    <property type="match status" value="1"/>
</dbReference>
<comment type="caution">
    <text evidence="6">The sequence shown here is derived from an EMBL/GenBank/DDBJ whole genome shotgun (WGS) entry which is preliminary data.</text>
</comment>
<evidence type="ECO:0000256" key="2">
    <source>
        <dbReference type="ARBA" id="ARBA00022450"/>
    </source>
</evidence>